<organism evidence="3 4">
    <name type="scientific">Candidatus Kapaibacterium thiocyanatum</name>
    <dbReference type="NCBI Taxonomy" id="1895771"/>
    <lineage>
        <taxon>Bacteria</taxon>
        <taxon>Pseudomonadati</taxon>
        <taxon>Candidatus Kapaibacteriota</taxon>
        <taxon>Candidatus Kapaibacteriia</taxon>
        <taxon>Candidatus Kapaibacteriales</taxon>
        <taxon>Candidatus Kapaibacteriaceae</taxon>
        <taxon>Candidatus Kapaibacterium</taxon>
    </lineage>
</organism>
<proteinExistence type="predicted"/>
<gene>
    <name evidence="3" type="ORF">BGO89_07230</name>
</gene>
<keyword evidence="1" id="KW-0732">Signal</keyword>
<evidence type="ECO:0000259" key="2">
    <source>
        <dbReference type="Pfam" id="PF17517"/>
    </source>
</evidence>
<comment type="caution">
    <text evidence="3">The sequence shown here is derived from an EMBL/GenBank/DDBJ whole genome shotgun (WGS) entry which is preliminary data.</text>
</comment>
<evidence type="ECO:0000313" key="4">
    <source>
        <dbReference type="Proteomes" id="UP000184233"/>
    </source>
</evidence>
<feature type="chain" id="PRO_5012183217" description="IgGFc-binding protein N-terminal domain-containing protein" evidence="1">
    <location>
        <begin position="20"/>
        <end position="892"/>
    </location>
</feature>
<sequence length="892" mass="97389">MKHVLATILLILSTCTLQAQPDIDLLESGSEGVDFWIAIPPNEMVEYPKTALQIYIASRYETEVRIYDMRTKRTLLRTVQAGGTLTLADEDGSTNWGWELRNAETVENGGIRITAERPIVVYVLNSKGYSTDGYLARPVHTWGTDHVVTAFYDFRELQPWAGGFVIVASQDGTDVEIDLRGTGGELGGRTSTGRAINKGQTLGVAMKKGQTYMVHGNATTKGAFDLTGTRIRSNKPVCLINFHMRTAVPSELVNGNGRNHLVEWGVPVSSWGKRYVSVPFARTSTPKGGRGDYFRVVASQGHTTTIVRWYDVITKVQTGIDTLYLLKAGDFVDIRKSDKPVQLIDGISVWEADAPIQVLQYSCSASFDGDAFLDPFMIALVPEEQFVSSALFQTPMLSDFTNHFLTFVVKVKGDSANRQAHLRSIRINGVPLWNHADLFPQQMANTAIPGTDFYCFRLKVKPGSYTVHGNDSIDVGGYIYGYGELNAYGWPMGGAERRTDVDDIVPPSIEAVETGTGWDVSVQDVGAGLAFIGRPVSDSTTTTSIVGDHGIYGMTEQHMKATFSVRWRDPEAPDSMSLEARDWAGNRRVVKLVPKVVSPLGSESVDFGIVYPLMHPTTRMELHNPTDIPMIVSDVHFARGGIFGTTLTKMTLAGNGSAHFDIMCGSGPRRNGVSTDTLLVRIRGTVFPIVVTADFVSPAPMYSGTMSGTYFVNERKCAQVQIANTGTGNLIVTSLDGLADPFALPFAQIDALPYEIRPGEARTIEYCVASAMEGTFRDTIVCAVNLEESIRIPLEAAVFRTVSIPDAEAIASHGSRIVGTVIPSSILPAGMETATLMDVTGRTVREWRYDAGYVNDGSRPDALYVGDVAPSCYVLQIRSGRNRMTMPIIVGR</sequence>
<protein>
    <recommendedName>
        <fullName evidence="2">IgGFc-binding protein N-terminal domain-containing protein</fullName>
    </recommendedName>
</protein>
<dbReference type="PANTHER" id="PTHR46534:SF1">
    <property type="entry name" value="IGGFC-BINDING PROTEIN N-TERMINAL DOMAIN-CONTAINING PROTEIN"/>
    <property type="match status" value="1"/>
</dbReference>
<dbReference type="Proteomes" id="UP000184233">
    <property type="component" value="Unassembled WGS sequence"/>
</dbReference>
<evidence type="ECO:0000256" key="1">
    <source>
        <dbReference type="SAM" id="SignalP"/>
    </source>
</evidence>
<dbReference type="AlphaFoldDB" id="A0A1M3KZ20"/>
<dbReference type="EMBL" id="MKVH01000021">
    <property type="protein sequence ID" value="OJX57754.1"/>
    <property type="molecule type" value="Genomic_DNA"/>
</dbReference>
<name>A0A1M3KZ20_9BACT</name>
<dbReference type="InterPro" id="IPR035234">
    <property type="entry name" value="IgGFc-bd_N"/>
</dbReference>
<accession>A0A1M3KZ20</accession>
<feature type="domain" description="IgGFc-binding protein N-terminal" evidence="2">
    <location>
        <begin position="132"/>
        <end position="481"/>
    </location>
</feature>
<feature type="signal peptide" evidence="1">
    <location>
        <begin position="1"/>
        <end position="19"/>
    </location>
</feature>
<dbReference type="Pfam" id="PF17517">
    <property type="entry name" value="IgGFc_binding"/>
    <property type="match status" value="1"/>
</dbReference>
<dbReference type="PANTHER" id="PTHR46534">
    <property type="entry name" value="IGGFC_BINDING DOMAIN-CONTAINING PROTEIN"/>
    <property type="match status" value="1"/>
</dbReference>
<dbReference type="STRING" id="1895771.BGO89_07230"/>
<reference evidence="3 4" key="1">
    <citation type="submission" date="2016-09" db="EMBL/GenBank/DDBJ databases">
        <title>Genome-resolved meta-omics ties microbial dynamics to process performance in biotechnology for thiocyanate degradation.</title>
        <authorList>
            <person name="Kantor R.S."/>
            <person name="Huddy R.J."/>
            <person name="Iyer R."/>
            <person name="Thomas B.C."/>
            <person name="Brown C.T."/>
            <person name="Anantharaman K."/>
            <person name="Tringe S."/>
            <person name="Hettich R.L."/>
            <person name="Harrison S.T."/>
            <person name="Banfield J.F."/>
        </authorList>
    </citation>
    <scope>NUCLEOTIDE SEQUENCE [LARGE SCALE GENOMIC DNA]</scope>
    <source>
        <strain evidence="3">59-99</strain>
    </source>
</reference>
<evidence type="ECO:0000313" key="3">
    <source>
        <dbReference type="EMBL" id="OJX57754.1"/>
    </source>
</evidence>